<protein>
    <submittedName>
        <fullName evidence="3">BAR domain-containing protein</fullName>
    </submittedName>
</protein>
<dbReference type="Bgee" id="WBGene00012297">
    <property type="expression patterns" value="Expressed in germ line (C elegans) and 2 other cell types or tissues"/>
</dbReference>
<dbReference type="RefSeq" id="NP_492435.1">
    <property type="nucleotide sequence ID" value="NM_060034.1"/>
</dbReference>
<dbReference type="GeneID" id="189239"/>
<dbReference type="UCSC" id="W06D4.3">
    <property type="organism name" value="c. elegans"/>
</dbReference>
<reference evidence="3 4" key="1">
    <citation type="journal article" date="1998" name="Science">
        <title>Genome sequence of the nematode C. elegans: a platform for investigating biology.</title>
        <authorList>
            <consortium name="The C. elegans sequencing consortium"/>
            <person name="Sulson J.E."/>
            <person name="Waterston R."/>
        </authorList>
    </citation>
    <scope>NUCLEOTIDE SEQUENCE [LARGE SCALE GENOMIC DNA]</scope>
    <source>
        <strain evidence="3 4">Bristol N2</strain>
    </source>
</reference>
<dbReference type="HOGENOM" id="CLU_059076_0_0_1"/>
<dbReference type="CTD" id="189239"/>
<dbReference type="WormBase" id="W06D4.3">
    <property type="protein sequence ID" value="CE16545"/>
    <property type="gene ID" value="WBGene00012297"/>
</dbReference>
<evidence type="ECO:0000313" key="5">
    <source>
        <dbReference type="WormBase" id="W06D4.3"/>
    </source>
</evidence>
<dbReference type="EMBL" id="BX284601">
    <property type="protein sequence ID" value="CAA22251.1"/>
    <property type="molecule type" value="Genomic_DNA"/>
</dbReference>
<dbReference type="PaxDb" id="6239-W06D4.3"/>
<feature type="compositionally biased region" description="Polar residues" evidence="1">
    <location>
        <begin position="1"/>
        <end position="11"/>
    </location>
</feature>
<dbReference type="Proteomes" id="UP000001940">
    <property type="component" value="Chromosome I"/>
</dbReference>
<dbReference type="Gene3D" id="1.20.1270.60">
    <property type="entry name" value="Arfaptin homology (AH) domain/BAR domain"/>
    <property type="match status" value="1"/>
</dbReference>
<evidence type="ECO:0000259" key="2">
    <source>
        <dbReference type="SMART" id="SM00721"/>
    </source>
</evidence>
<keyword evidence="4" id="KW-1185">Reference proteome</keyword>
<accession>Q9XW43</accession>
<proteinExistence type="predicted"/>
<dbReference type="eggNOG" id="ENOG502SGZQ">
    <property type="taxonomic scope" value="Eukaryota"/>
</dbReference>
<gene>
    <name evidence="3" type="ORF">CELE_W06D4.3</name>
    <name evidence="3 5" type="ORF">W06D4.3</name>
</gene>
<dbReference type="InterPro" id="IPR027267">
    <property type="entry name" value="AH/BAR_dom_sf"/>
</dbReference>
<dbReference type="InParanoid" id="Q9XW43"/>
<dbReference type="OMA" id="VPHHENE"/>
<feature type="domain" description="BAR" evidence="2">
    <location>
        <begin position="23"/>
        <end position="258"/>
    </location>
</feature>
<dbReference type="SMR" id="Q9XW43"/>
<dbReference type="PIR" id="T26235">
    <property type="entry name" value="T26235"/>
</dbReference>
<dbReference type="Pfam" id="PF03114">
    <property type="entry name" value="BAR"/>
    <property type="match status" value="1"/>
</dbReference>
<dbReference type="FunCoup" id="Q9XW43">
    <property type="interactions" value="7"/>
</dbReference>
<evidence type="ECO:0000313" key="4">
    <source>
        <dbReference type="Proteomes" id="UP000001940"/>
    </source>
</evidence>
<dbReference type="KEGG" id="cel:CELE_W06D4.3"/>
<dbReference type="InterPro" id="IPR004148">
    <property type="entry name" value="BAR_dom"/>
</dbReference>
<evidence type="ECO:0000313" key="3">
    <source>
        <dbReference type="EMBL" id="CAA22251.1"/>
    </source>
</evidence>
<name>Q9XW43_CAEEL</name>
<evidence type="ECO:0000256" key="1">
    <source>
        <dbReference type="SAM" id="MobiDB-lite"/>
    </source>
</evidence>
<dbReference type="OrthoDB" id="5793263at2759"/>
<organism evidence="3 4">
    <name type="scientific">Caenorhabditis elegans</name>
    <dbReference type="NCBI Taxonomy" id="6239"/>
    <lineage>
        <taxon>Eukaryota</taxon>
        <taxon>Metazoa</taxon>
        <taxon>Ecdysozoa</taxon>
        <taxon>Nematoda</taxon>
        <taxon>Chromadorea</taxon>
        <taxon>Rhabditida</taxon>
        <taxon>Rhabditina</taxon>
        <taxon>Rhabditomorpha</taxon>
        <taxon>Rhabditoidea</taxon>
        <taxon>Rhabditidae</taxon>
        <taxon>Peloderinae</taxon>
        <taxon>Caenorhabditis</taxon>
    </lineage>
</organism>
<dbReference type="AGR" id="WB:WBGene00012297"/>
<dbReference type="AlphaFoldDB" id="Q9XW43"/>
<feature type="region of interest" description="Disordered" evidence="1">
    <location>
        <begin position="1"/>
        <end position="20"/>
    </location>
</feature>
<sequence>MDKKANSNQNQEQKRETSDAVDRAAKAGLFNRIYVTVGQKVGIVELTKLEPRFERNIEKLTTYHNIIYNMVNAIELQVQVDPKAIVKNQVLCDPDESPWELLGGWINYMGTYHFNGPQSKILDAYSIACGKIGQKERQLQKRTRSHCIKKMRMYTADESVELNNHVAHLKDLLIAIDDSRHQLKSSRTTKEVKAKGEIYRKNIQAFNCTANEVQARLDEVPMIVPHHENELLKFSREVSIFNNSVENLLKEVVFRLGYGKRNDKPSTRAVLK</sequence>
<dbReference type="GO" id="GO:0005737">
    <property type="term" value="C:cytoplasm"/>
    <property type="evidence" value="ECO:0007669"/>
    <property type="project" value="InterPro"/>
</dbReference>
<dbReference type="SMART" id="SM00721">
    <property type="entry name" value="BAR"/>
    <property type="match status" value="1"/>
</dbReference>